<dbReference type="AlphaFoldDB" id="A0A369AKC3"/>
<sequence length="69" mass="8099">MEIKREKLRELMNTYCDDNYNRFARELDINPSQLYRVMNTGVGGGKKVVGAVMKFCRMRGLDFNTYIDI</sequence>
<evidence type="ECO:0000313" key="1">
    <source>
        <dbReference type="EMBL" id="RCX09621.1"/>
    </source>
</evidence>
<accession>A0A369AKC3</accession>
<protein>
    <submittedName>
        <fullName evidence="1">Uncharacterized protein</fullName>
    </submittedName>
</protein>
<evidence type="ECO:0000313" key="2">
    <source>
        <dbReference type="Proteomes" id="UP000253034"/>
    </source>
</evidence>
<dbReference type="OrthoDB" id="2661663at2"/>
<gene>
    <name evidence="1" type="ORF">DFR58_13425</name>
</gene>
<reference evidence="1 2" key="1">
    <citation type="submission" date="2018-07" db="EMBL/GenBank/DDBJ databases">
        <title>Genomic Encyclopedia of Type Strains, Phase IV (KMG-IV): sequencing the most valuable type-strain genomes for metagenomic binning, comparative biology and taxonomic classification.</title>
        <authorList>
            <person name="Goeker M."/>
        </authorList>
    </citation>
    <scope>NUCLEOTIDE SEQUENCE [LARGE SCALE GENOMIC DNA]</scope>
    <source>
        <strain evidence="1 2">DSM 27016</strain>
    </source>
</reference>
<comment type="caution">
    <text evidence="1">The sequence shown here is derived from an EMBL/GenBank/DDBJ whole genome shotgun (WGS) entry which is preliminary data.</text>
</comment>
<name>A0A369AKC3_9FIRM</name>
<dbReference type="RefSeq" id="WP_114299777.1">
    <property type="nucleotide sequence ID" value="NZ_QPJT01000034.1"/>
</dbReference>
<organism evidence="1 2">
    <name type="scientific">Anaerobacterium chartisolvens</name>
    <dbReference type="NCBI Taxonomy" id="1297424"/>
    <lineage>
        <taxon>Bacteria</taxon>
        <taxon>Bacillati</taxon>
        <taxon>Bacillota</taxon>
        <taxon>Clostridia</taxon>
        <taxon>Eubacteriales</taxon>
        <taxon>Oscillospiraceae</taxon>
        <taxon>Anaerobacterium</taxon>
    </lineage>
</organism>
<dbReference type="Proteomes" id="UP000253034">
    <property type="component" value="Unassembled WGS sequence"/>
</dbReference>
<keyword evidence="2" id="KW-1185">Reference proteome</keyword>
<proteinExistence type="predicted"/>
<dbReference type="EMBL" id="QPJT01000034">
    <property type="protein sequence ID" value="RCX09621.1"/>
    <property type="molecule type" value="Genomic_DNA"/>
</dbReference>